<dbReference type="Proteomes" id="UP000446768">
    <property type="component" value="Unassembled WGS sequence"/>
</dbReference>
<proteinExistence type="predicted"/>
<name>A0A7X2ISZ4_9BURK</name>
<dbReference type="EMBL" id="WKJJ01000021">
    <property type="protein sequence ID" value="MRV75536.1"/>
    <property type="molecule type" value="Genomic_DNA"/>
</dbReference>
<organism evidence="2 3">
    <name type="scientific">Pseudoduganella rivuli</name>
    <dbReference type="NCBI Taxonomy" id="2666085"/>
    <lineage>
        <taxon>Bacteria</taxon>
        <taxon>Pseudomonadati</taxon>
        <taxon>Pseudomonadota</taxon>
        <taxon>Betaproteobacteria</taxon>
        <taxon>Burkholderiales</taxon>
        <taxon>Oxalobacteraceae</taxon>
        <taxon>Telluria group</taxon>
        <taxon>Pseudoduganella</taxon>
    </lineage>
</organism>
<keyword evidence="3" id="KW-1185">Reference proteome</keyword>
<feature type="compositionally biased region" description="Basic and acidic residues" evidence="1">
    <location>
        <begin position="123"/>
        <end position="132"/>
    </location>
</feature>
<accession>A0A7X2ISZ4</accession>
<evidence type="ECO:0000256" key="1">
    <source>
        <dbReference type="SAM" id="MobiDB-lite"/>
    </source>
</evidence>
<evidence type="ECO:0000313" key="3">
    <source>
        <dbReference type="Proteomes" id="UP000446768"/>
    </source>
</evidence>
<evidence type="ECO:0000313" key="2">
    <source>
        <dbReference type="EMBL" id="MRV75536.1"/>
    </source>
</evidence>
<protein>
    <submittedName>
        <fullName evidence="2">Uncharacterized protein</fullName>
    </submittedName>
</protein>
<feature type="region of interest" description="Disordered" evidence="1">
    <location>
        <begin position="121"/>
        <end position="148"/>
    </location>
</feature>
<gene>
    <name evidence="2" type="ORF">GJ700_27840</name>
</gene>
<reference evidence="2 3" key="1">
    <citation type="submission" date="2019-11" db="EMBL/GenBank/DDBJ databases">
        <title>Novel species isolated from a subtropical stream in China.</title>
        <authorList>
            <person name="Lu H."/>
        </authorList>
    </citation>
    <scope>NUCLEOTIDE SEQUENCE [LARGE SCALE GENOMIC DNA]</scope>
    <source>
        <strain evidence="2 3">FT92W</strain>
    </source>
</reference>
<dbReference type="AlphaFoldDB" id="A0A7X2ISZ4"/>
<comment type="caution">
    <text evidence="2">The sequence shown here is derived from an EMBL/GenBank/DDBJ whole genome shotgun (WGS) entry which is preliminary data.</text>
</comment>
<dbReference type="Gene3D" id="1.10.30.50">
    <property type="match status" value="1"/>
</dbReference>
<dbReference type="RefSeq" id="WP_154380176.1">
    <property type="nucleotide sequence ID" value="NZ_WKJJ01000021.1"/>
</dbReference>
<sequence length="148" mass="16043">MPLRTDCNGVTVMLDDWPGGSYKAIVINRAYRNSQFAVVDILGTRSVVFQCYWCKKLIGSAGVEGDHVVKQELGKSASSELAALFTEAETDRAGEDHWNLVLSCSECNGGSRNKHKMMLRSSFAKDRDKQGPKDPPPSGGGSAMDVST</sequence>